<evidence type="ECO:0000256" key="2">
    <source>
        <dbReference type="SAM" id="Phobius"/>
    </source>
</evidence>
<keyword evidence="2" id="KW-0812">Transmembrane</keyword>
<reference evidence="3" key="1">
    <citation type="submission" date="2021-02" db="EMBL/GenBank/DDBJ databases">
        <title>Natrosporangium hydrolyticum gen. nov., sp. nov, a haloalkaliphilic actinobacterium from a soda solonchak soil.</title>
        <authorList>
            <person name="Sorokin D.Y."/>
            <person name="Khijniak T.V."/>
            <person name="Zakharycheva A.P."/>
            <person name="Boueva O.V."/>
            <person name="Ariskina E.V."/>
            <person name="Hahnke R.L."/>
            <person name="Bunk B."/>
            <person name="Sproer C."/>
            <person name="Schumann P."/>
            <person name="Evtushenko L.I."/>
            <person name="Kublanov I.V."/>
        </authorList>
    </citation>
    <scope>NUCLEOTIDE SEQUENCE</scope>
    <source>
        <strain evidence="3">DSM 106523</strain>
    </source>
</reference>
<keyword evidence="2" id="KW-1133">Transmembrane helix</keyword>
<dbReference type="EMBL" id="CP070499">
    <property type="protein sequence ID" value="QSB14057.1"/>
    <property type="molecule type" value="Genomic_DNA"/>
</dbReference>
<accession>A0A895Y8K7</accession>
<dbReference type="RefSeq" id="WP_239676173.1">
    <property type="nucleotide sequence ID" value="NZ_CP070499.1"/>
</dbReference>
<sequence length="73" mass="7513">MSYPGPPPTSPPPPGWRPPVVAEPTPPRTLPPQDHTALTTAERQAQLVTWAVGAGAGVVALLLSCVLVGRLLG</sequence>
<evidence type="ECO:0000313" key="3">
    <source>
        <dbReference type="EMBL" id="QSB14057.1"/>
    </source>
</evidence>
<feature type="compositionally biased region" description="Pro residues" evidence="1">
    <location>
        <begin position="1"/>
        <end position="17"/>
    </location>
</feature>
<gene>
    <name evidence="3" type="ORF">JQS43_21355</name>
</gene>
<keyword evidence="2" id="KW-0472">Membrane</keyword>
<protein>
    <submittedName>
        <fullName evidence="3">Uncharacterized protein</fullName>
    </submittedName>
</protein>
<evidence type="ECO:0000313" key="4">
    <source>
        <dbReference type="Proteomes" id="UP000662857"/>
    </source>
</evidence>
<evidence type="ECO:0000256" key="1">
    <source>
        <dbReference type="SAM" id="MobiDB-lite"/>
    </source>
</evidence>
<organism evidence="3 4">
    <name type="scientific">Natronosporangium hydrolyticum</name>
    <dbReference type="NCBI Taxonomy" id="2811111"/>
    <lineage>
        <taxon>Bacteria</taxon>
        <taxon>Bacillati</taxon>
        <taxon>Actinomycetota</taxon>
        <taxon>Actinomycetes</taxon>
        <taxon>Micromonosporales</taxon>
        <taxon>Micromonosporaceae</taxon>
        <taxon>Natronosporangium</taxon>
    </lineage>
</organism>
<feature type="region of interest" description="Disordered" evidence="1">
    <location>
        <begin position="1"/>
        <end position="34"/>
    </location>
</feature>
<name>A0A895Y8K7_9ACTN</name>
<dbReference type="AlphaFoldDB" id="A0A895Y8K7"/>
<keyword evidence="4" id="KW-1185">Reference proteome</keyword>
<feature type="transmembrane region" description="Helical" evidence="2">
    <location>
        <begin position="47"/>
        <end position="72"/>
    </location>
</feature>
<dbReference type="Proteomes" id="UP000662857">
    <property type="component" value="Chromosome"/>
</dbReference>
<proteinExistence type="predicted"/>
<dbReference type="KEGG" id="nhy:JQS43_21355"/>